<dbReference type="EMBL" id="KN714769">
    <property type="protein sequence ID" value="KUI61187.1"/>
    <property type="molecule type" value="Genomic_DNA"/>
</dbReference>
<dbReference type="STRING" id="694573.A0A194VAY4"/>
<organism evidence="1 2">
    <name type="scientific">Cytospora mali</name>
    <name type="common">Apple Valsa canker fungus</name>
    <name type="synonym">Valsa mali</name>
    <dbReference type="NCBI Taxonomy" id="578113"/>
    <lineage>
        <taxon>Eukaryota</taxon>
        <taxon>Fungi</taxon>
        <taxon>Dikarya</taxon>
        <taxon>Ascomycota</taxon>
        <taxon>Pezizomycotina</taxon>
        <taxon>Sordariomycetes</taxon>
        <taxon>Sordariomycetidae</taxon>
        <taxon>Diaporthales</taxon>
        <taxon>Cytosporaceae</taxon>
        <taxon>Cytospora</taxon>
    </lineage>
</organism>
<reference evidence="2" key="1">
    <citation type="submission" date="2014-12" db="EMBL/GenBank/DDBJ databases">
        <title>Genome Sequence of Valsa Canker Pathogens Uncovers a Specific Adaption of Colonization on Woody Bark.</title>
        <authorList>
            <person name="Yin Z."/>
            <person name="Liu H."/>
            <person name="Gao X."/>
            <person name="Li Z."/>
            <person name="Song N."/>
            <person name="Ke X."/>
            <person name="Dai Q."/>
            <person name="Wu Y."/>
            <person name="Sun Y."/>
            <person name="Xu J.-R."/>
            <person name="Kang Z.K."/>
            <person name="Wang L."/>
            <person name="Huang L."/>
        </authorList>
    </citation>
    <scope>NUCLEOTIDE SEQUENCE [LARGE SCALE GENOMIC DNA]</scope>
    <source>
        <strain evidence="2">SXYL134</strain>
    </source>
</reference>
<dbReference type="Proteomes" id="UP000078576">
    <property type="component" value="Unassembled WGS sequence"/>
</dbReference>
<gene>
    <name evidence="1" type="ORF">VP1G_08354</name>
</gene>
<accession>A0A194VAY4</accession>
<proteinExistence type="predicted"/>
<dbReference type="OrthoDB" id="5230364at2759"/>
<protein>
    <submittedName>
        <fullName evidence="1">Uncharacterized protein</fullName>
    </submittedName>
</protein>
<evidence type="ECO:0000313" key="1">
    <source>
        <dbReference type="EMBL" id="KUI61187.1"/>
    </source>
</evidence>
<dbReference type="AlphaFoldDB" id="A0A194VAY4"/>
<name>A0A194VAY4_CYTMA</name>
<sequence>MAFKADPRSFEDDEASVGSYHSDAYTLPGHHMDDDGRSIMSALSHESYDSFCPRERLPSYRVPKEQGASQPVYEAWVLCISHETGHEVTKLTSCGFNILSTHDEAAPWVFCKAESYEQQELCDMTLAAVERYQAANKRCLPSRLIRGQAKPYEHDLDQRIQKLPVSMQSELHGLLRRREEATSNRFHRRDWTVAMMREQYRYRFASAKPEEVKRSGGFWKKKDQRRIEYFFILRGADGKVATDNKGLYQPREFGNPWKRVDEDERWERERARDMNHFGKEFVQHGWPR</sequence>
<keyword evidence="2" id="KW-1185">Reference proteome</keyword>
<evidence type="ECO:0000313" key="2">
    <source>
        <dbReference type="Proteomes" id="UP000078576"/>
    </source>
</evidence>